<dbReference type="RefSeq" id="WP_130962648.1">
    <property type="nucleotide sequence ID" value="NZ_SIRT01000001.1"/>
</dbReference>
<sequence length="162" mass="17951">MKRTLNIIVNLVLILCSIMAFNSCEELEEALDEINNEIGAENTCYTSWTGKWNGISDITSHLNGENCSISVNVSITYDSESNKVVVRTSDYAHFVCDGEESVYGEGNCGNNRIIASFNGSNKHEIVLNRTGNEINGTSKYWIKDGSGNLTLHTSQRFNLTKD</sequence>
<keyword evidence="3" id="KW-1185">Reference proteome</keyword>
<dbReference type="AlphaFoldDB" id="A0A4Q9FI49"/>
<keyword evidence="1" id="KW-0732">Signal</keyword>
<dbReference type="EMBL" id="SIRT01000001">
    <property type="protein sequence ID" value="TBN06661.1"/>
    <property type="molecule type" value="Genomic_DNA"/>
</dbReference>
<organism evidence="2 3">
    <name type="scientific">Hyunsoonleella flava</name>
    <dbReference type="NCBI Taxonomy" id="2527939"/>
    <lineage>
        <taxon>Bacteria</taxon>
        <taxon>Pseudomonadati</taxon>
        <taxon>Bacteroidota</taxon>
        <taxon>Flavobacteriia</taxon>
        <taxon>Flavobacteriales</taxon>
        <taxon>Flavobacteriaceae</taxon>
    </lineage>
</organism>
<evidence type="ECO:0000313" key="2">
    <source>
        <dbReference type="EMBL" id="TBN06661.1"/>
    </source>
</evidence>
<dbReference type="Proteomes" id="UP000291142">
    <property type="component" value="Unassembled WGS sequence"/>
</dbReference>
<evidence type="ECO:0000313" key="3">
    <source>
        <dbReference type="Proteomes" id="UP000291142"/>
    </source>
</evidence>
<comment type="caution">
    <text evidence="2">The sequence shown here is derived from an EMBL/GenBank/DDBJ whole genome shotgun (WGS) entry which is preliminary data.</text>
</comment>
<evidence type="ECO:0008006" key="4">
    <source>
        <dbReference type="Google" id="ProtNLM"/>
    </source>
</evidence>
<feature type="chain" id="PRO_5020281891" description="Lipocalin-like domain-containing protein" evidence="1">
    <location>
        <begin position="23"/>
        <end position="162"/>
    </location>
</feature>
<protein>
    <recommendedName>
        <fullName evidence="4">Lipocalin-like domain-containing protein</fullName>
    </recommendedName>
</protein>
<feature type="signal peptide" evidence="1">
    <location>
        <begin position="1"/>
        <end position="22"/>
    </location>
</feature>
<proteinExistence type="predicted"/>
<gene>
    <name evidence="2" type="ORF">EYD45_01900</name>
</gene>
<evidence type="ECO:0000256" key="1">
    <source>
        <dbReference type="SAM" id="SignalP"/>
    </source>
</evidence>
<accession>A0A4Q9FI49</accession>
<name>A0A4Q9FI49_9FLAO</name>
<reference evidence="2 3" key="1">
    <citation type="submission" date="2019-02" db="EMBL/GenBank/DDBJ databases">
        <title>Hyunsoonleella sp., isolated from marine sediment.</title>
        <authorList>
            <person name="Liu B.-T."/>
        </authorList>
    </citation>
    <scope>NUCLEOTIDE SEQUENCE [LARGE SCALE GENOMIC DNA]</scope>
    <source>
        <strain evidence="2 3">T58</strain>
    </source>
</reference>